<protein>
    <submittedName>
        <fullName evidence="1">Uncharacterized protein</fullName>
    </submittedName>
</protein>
<keyword evidence="2" id="KW-1185">Reference proteome</keyword>
<dbReference type="Proteomes" id="UP000321196">
    <property type="component" value="Unassembled WGS sequence"/>
</dbReference>
<evidence type="ECO:0000313" key="1">
    <source>
        <dbReference type="EMBL" id="TXK05565.1"/>
    </source>
</evidence>
<sequence>MQEKLTPVPENPRSDACESENFLQNRGIRRHRRAGGVGAAAWFRTRQHGSARRDVFAAPWCLSCATVPFRGLVPGLPTGYAGKIRTYARKPLVSVLPSPSFPAQPWKGSRRAIWPEARVLPRVSSRCHEVPGAPSDLTIAVQEIFAAQAENPWSASRQALLFLHNREKVRGARSGPKPGRCHVVPYART</sequence>
<dbReference type="EMBL" id="VRSW01000001">
    <property type="protein sequence ID" value="TXK05565.1"/>
    <property type="molecule type" value="Genomic_DNA"/>
</dbReference>
<evidence type="ECO:0000313" key="2">
    <source>
        <dbReference type="Proteomes" id="UP000321196"/>
    </source>
</evidence>
<dbReference type="AlphaFoldDB" id="A0A5C8HNL3"/>
<name>A0A5C8HNL3_9MICO</name>
<reference evidence="1 2" key="1">
    <citation type="submission" date="2019-08" db="EMBL/GenBank/DDBJ databases">
        <authorList>
            <person name="Dong K."/>
        </authorList>
    </citation>
    <scope>NUCLEOTIDE SEQUENCE [LARGE SCALE GENOMIC DNA]</scope>
    <source>
        <strain evidence="1 2">M4-8</strain>
    </source>
</reference>
<dbReference type="RefSeq" id="WP_147824376.1">
    <property type="nucleotide sequence ID" value="NZ_VRSW01000001.1"/>
</dbReference>
<accession>A0A5C8HNL3</accession>
<comment type="caution">
    <text evidence="1">The sequence shown here is derived from an EMBL/GenBank/DDBJ whole genome shotgun (WGS) entry which is preliminary data.</text>
</comment>
<gene>
    <name evidence="1" type="ORF">FVP60_00760</name>
</gene>
<proteinExistence type="predicted"/>
<organism evidence="1 2">
    <name type="scientific">Microbacterium mitrae</name>
    <dbReference type="NCBI Taxonomy" id="664640"/>
    <lineage>
        <taxon>Bacteria</taxon>
        <taxon>Bacillati</taxon>
        <taxon>Actinomycetota</taxon>
        <taxon>Actinomycetes</taxon>
        <taxon>Micrococcales</taxon>
        <taxon>Microbacteriaceae</taxon>
        <taxon>Microbacterium</taxon>
    </lineage>
</organism>